<evidence type="ECO:0000313" key="5">
    <source>
        <dbReference type="Proteomes" id="UP000740329"/>
    </source>
</evidence>
<dbReference type="InterPro" id="IPR017669">
    <property type="entry name" value="Me_Coenz_M_Rdtase_A2"/>
</dbReference>
<dbReference type="SUPFAM" id="SSF52540">
    <property type="entry name" value="P-loop containing nucleoside triphosphate hydrolases"/>
    <property type="match status" value="2"/>
</dbReference>
<dbReference type="GO" id="GO:0005524">
    <property type="term" value="F:ATP binding"/>
    <property type="evidence" value="ECO:0007669"/>
    <property type="project" value="UniProtKB-KW"/>
</dbReference>
<dbReference type="GO" id="GO:0019700">
    <property type="term" value="P:organic phosphonate catabolic process"/>
    <property type="evidence" value="ECO:0007669"/>
    <property type="project" value="TreeGrafter"/>
</dbReference>
<proteinExistence type="predicted"/>
<dbReference type="Gene3D" id="3.40.50.300">
    <property type="entry name" value="P-loop containing nucleotide triphosphate hydrolases"/>
    <property type="match status" value="2"/>
</dbReference>
<evidence type="ECO:0000256" key="2">
    <source>
        <dbReference type="ARBA" id="ARBA00022840"/>
    </source>
</evidence>
<protein>
    <submittedName>
        <fullName evidence="4">Methyl coenzyme M reductase system subunit A2</fullName>
    </submittedName>
</protein>
<reference evidence="4" key="1">
    <citation type="submission" date="2021-03" db="EMBL/GenBank/DDBJ databases">
        <title>Genomic Encyclopedia of Type Strains, Phase IV (KMG-V): Genome sequencing to study the core and pangenomes of soil and plant-associated prokaryotes.</title>
        <authorList>
            <person name="Whitman W."/>
        </authorList>
    </citation>
    <scope>NUCLEOTIDE SEQUENCE</scope>
    <source>
        <strain evidence="4">C4</strain>
    </source>
</reference>
<dbReference type="EMBL" id="JAGGMV010000001">
    <property type="protein sequence ID" value="MBP2201057.1"/>
    <property type="molecule type" value="Genomic_DNA"/>
</dbReference>
<dbReference type="InterPro" id="IPR027417">
    <property type="entry name" value="P-loop_NTPase"/>
</dbReference>
<dbReference type="AlphaFoldDB" id="A0A8J7URX8"/>
<keyword evidence="2" id="KW-0067">ATP-binding</keyword>
<dbReference type="InterPro" id="IPR017871">
    <property type="entry name" value="ABC_transporter-like_CS"/>
</dbReference>
<dbReference type="Proteomes" id="UP000740329">
    <property type="component" value="Unassembled WGS sequence"/>
</dbReference>
<sequence>MRLIEVKNVTKKFGDHTVLKDINFTLDEGQVLGVLGRSGSGKSVLLHMLRGMEGYEPTSGNVIYHVAVCDKCGRVEVPSKVGQPCQCNEEQVGEFKAKAVDFWENDEMTYNLKKKIAIMLQRTFALYGERTVAENILEALRNAGVEGKEASDKALGLIKMVKLEHRITHISRDLSGGEKQRVVLARQIAKDPVIFLADEPTGTLDPKTAQLVHTALAETVVKHNIAMVITSHWPEVIEELSQSTIWLENGEVKMFDESKKVVDEFMKTITSMKKFEDVEIKDELINLKDVEKRYVSVERGIVKAVNGIDISVNEKEIFGLVGLSGAGKTTLSKIIAGILPPSKGNYSFRLGEELVDMTKAGPANRGRARRYIGILFQEYSLYPHRTVLYNLTESIGLEMPAEFAKMKAEHTLVSVGFTEEEAEGMLDKYPKELSVGEKHRVALAQVLIREPHLVLLDEPTGTMDPITRNMVAESIQNSRKELDQTYIIVSHDMDFVLNVCDRAGLVRGGKLVKMGKPSEIVDILSSEEKSEMLNE</sequence>
<dbReference type="Pfam" id="PF00005">
    <property type="entry name" value="ABC_tran"/>
    <property type="match status" value="2"/>
</dbReference>
<evidence type="ECO:0000313" key="4">
    <source>
        <dbReference type="EMBL" id="MBP2201057.1"/>
    </source>
</evidence>
<dbReference type="GO" id="GO:0016887">
    <property type="term" value="F:ATP hydrolysis activity"/>
    <property type="evidence" value="ECO:0007669"/>
    <property type="project" value="InterPro"/>
</dbReference>
<dbReference type="PROSITE" id="PS00211">
    <property type="entry name" value="ABC_TRANSPORTER_1"/>
    <property type="match status" value="1"/>
</dbReference>
<accession>A0A8J7URX8</accession>
<dbReference type="PANTHER" id="PTHR42764:SF2">
    <property type="entry name" value="ABC TRANSPORTER, ATP-BINDING PROTEIN"/>
    <property type="match status" value="1"/>
</dbReference>
<dbReference type="InterPro" id="IPR003593">
    <property type="entry name" value="AAA+_ATPase"/>
</dbReference>
<gene>
    <name evidence="4" type="ORF">J3E07_000455</name>
</gene>
<organism evidence="4 5">
    <name type="scientific">Methanococcus voltae</name>
    <dbReference type="NCBI Taxonomy" id="2188"/>
    <lineage>
        <taxon>Archaea</taxon>
        <taxon>Methanobacteriati</taxon>
        <taxon>Methanobacteriota</taxon>
        <taxon>Methanomada group</taxon>
        <taxon>Methanococci</taxon>
        <taxon>Methanococcales</taxon>
        <taxon>Methanococcaceae</taxon>
        <taxon>Methanococcus</taxon>
    </lineage>
</organism>
<dbReference type="SMART" id="SM00382">
    <property type="entry name" value="AAA"/>
    <property type="match status" value="2"/>
</dbReference>
<dbReference type="OrthoDB" id="18209at2157"/>
<dbReference type="RefSeq" id="WP_209590526.1">
    <property type="nucleotide sequence ID" value="NZ_JAGGMU010000001.1"/>
</dbReference>
<feature type="domain" description="ABC transporter" evidence="3">
    <location>
        <begin position="4"/>
        <end position="274"/>
    </location>
</feature>
<evidence type="ECO:0000259" key="3">
    <source>
        <dbReference type="PROSITE" id="PS50893"/>
    </source>
</evidence>
<dbReference type="NCBIfam" id="TIGR03269">
    <property type="entry name" value="met_CoM_red_A2"/>
    <property type="match status" value="1"/>
</dbReference>
<evidence type="ECO:0000256" key="1">
    <source>
        <dbReference type="ARBA" id="ARBA00022741"/>
    </source>
</evidence>
<name>A0A8J7URX8_METVO</name>
<dbReference type="PANTHER" id="PTHR42764">
    <property type="entry name" value="PHOSPHONATES UTILIZATION ATP-BINDING PROTEIN PHNK-RELATED"/>
    <property type="match status" value="1"/>
</dbReference>
<feature type="domain" description="ABC transporter" evidence="3">
    <location>
        <begin position="285"/>
        <end position="533"/>
    </location>
</feature>
<comment type="caution">
    <text evidence="4">The sequence shown here is derived from an EMBL/GenBank/DDBJ whole genome shotgun (WGS) entry which is preliminary data.</text>
</comment>
<keyword evidence="1" id="KW-0547">Nucleotide-binding</keyword>
<dbReference type="InterPro" id="IPR003439">
    <property type="entry name" value="ABC_transporter-like_ATP-bd"/>
</dbReference>
<dbReference type="PROSITE" id="PS50893">
    <property type="entry name" value="ABC_TRANSPORTER_2"/>
    <property type="match status" value="2"/>
</dbReference>